<dbReference type="GO" id="GO:0005886">
    <property type="term" value="C:plasma membrane"/>
    <property type="evidence" value="ECO:0007669"/>
    <property type="project" value="UniProtKB-SubCell"/>
</dbReference>
<feature type="transmembrane region" description="Helical" evidence="12">
    <location>
        <begin position="151"/>
        <end position="175"/>
    </location>
</feature>
<feature type="transmembrane region" description="Helical" evidence="12">
    <location>
        <begin position="265"/>
        <end position="286"/>
    </location>
</feature>
<evidence type="ECO:0000256" key="7">
    <source>
        <dbReference type="ARBA" id="ARBA00023040"/>
    </source>
</evidence>
<evidence type="ECO:0000256" key="8">
    <source>
        <dbReference type="ARBA" id="ARBA00023136"/>
    </source>
</evidence>
<keyword evidence="6 12" id="KW-1133">Transmembrane helix</keyword>
<reference evidence="15" key="1">
    <citation type="journal article" date="2017" name="Nat. Commun.">
        <title>The North American bullfrog draft genome provides insight into hormonal regulation of long noncoding RNA.</title>
        <authorList>
            <person name="Hammond S.A."/>
            <person name="Warren R.L."/>
            <person name="Vandervalk B.P."/>
            <person name="Kucuk E."/>
            <person name="Khan H."/>
            <person name="Gibb E.A."/>
            <person name="Pandoh P."/>
            <person name="Kirk H."/>
            <person name="Zhao Y."/>
            <person name="Jones M."/>
            <person name="Mungall A.J."/>
            <person name="Coope R."/>
            <person name="Pleasance S."/>
            <person name="Moore R.A."/>
            <person name="Holt R.A."/>
            <person name="Round J.M."/>
            <person name="Ohora S."/>
            <person name="Walle B.V."/>
            <person name="Veldhoen N."/>
            <person name="Helbing C.C."/>
            <person name="Birol I."/>
        </authorList>
    </citation>
    <scope>NUCLEOTIDE SEQUENCE [LARGE SCALE GENOMIC DNA]</scope>
</reference>
<dbReference type="PROSITE" id="PS50262">
    <property type="entry name" value="G_PROTEIN_RECEP_F1_2"/>
    <property type="match status" value="2"/>
</dbReference>
<evidence type="ECO:0000256" key="3">
    <source>
        <dbReference type="ARBA" id="ARBA00022606"/>
    </source>
</evidence>
<dbReference type="InterPro" id="IPR000276">
    <property type="entry name" value="GPCR_Rhodpsn"/>
</dbReference>
<keyword evidence="10 11" id="KW-0807">Transducer</keyword>
<keyword evidence="4 11" id="KW-0812">Transmembrane</keyword>
<evidence type="ECO:0000313" key="15">
    <source>
        <dbReference type="Proteomes" id="UP000228934"/>
    </source>
</evidence>
<keyword evidence="5" id="KW-0552">Olfaction</keyword>
<keyword evidence="9 11" id="KW-0675">Receptor</keyword>
<dbReference type="PANTHER" id="PTHR26453">
    <property type="entry name" value="OLFACTORY RECEPTOR"/>
    <property type="match status" value="1"/>
</dbReference>
<dbReference type="PRINTS" id="PR00245">
    <property type="entry name" value="OLFACTORYR"/>
</dbReference>
<dbReference type="PROSITE" id="PS00237">
    <property type="entry name" value="G_PROTEIN_RECEP_F1_1"/>
    <property type="match status" value="1"/>
</dbReference>
<keyword evidence="2" id="KW-1003">Cell membrane</keyword>
<keyword evidence="7 11" id="KW-0297">G-protein coupled receptor</keyword>
<dbReference type="Gene3D" id="1.20.1070.10">
    <property type="entry name" value="Rhodopsin 7-helix transmembrane proteins"/>
    <property type="match status" value="2"/>
</dbReference>
<dbReference type="GO" id="GO:0004984">
    <property type="term" value="F:olfactory receptor activity"/>
    <property type="evidence" value="ECO:0007669"/>
    <property type="project" value="InterPro"/>
</dbReference>
<name>A0A2G9S7Q5_AQUCT</name>
<evidence type="ECO:0000256" key="5">
    <source>
        <dbReference type="ARBA" id="ARBA00022725"/>
    </source>
</evidence>
<gene>
    <name evidence="14" type="ORF">AB205_0182160</name>
</gene>
<comment type="similarity">
    <text evidence="11">Belongs to the G-protein coupled receptor 1 family.</text>
</comment>
<evidence type="ECO:0000256" key="11">
    <source>
        <dbReference type="RuleBase" id="RU000688"/>
    </source>
</evidence>
<evidence type="ECO:0000256" key="9">
    <source>
        <dbReference type="ARBA" id="ARBA00023170"/>
    </source>
</evidence>
<protein>
    <recommendedName>
        <fullName evidence="13">G-protein coupled receptors family 1 profile domain-containing protein</fullName>
    </recommendedName>
</protein>
<keyword evidence="15" id="KW-1185">Reference proteome</keyword>
<feature type="domain" description="G-protein coupled receptors family 1 profile" evidence="13">
    <location>
        <begin position="1"/>
        <end position="112"/>
    </location>
</feature>
<feature type="transmembrane region" description="Helical" evidence="12">
    <location>
        <begin position="394"/>
        <end position="413"/>
    </location>
</feature>
<feature type="transmembrane region" description="Helical" evidence="12">
    <location>
        <begin position="214"/>
        <end position="244"/>
    </location>
</feature>
<evidence type="ECO:0000256" key="6">
    <source>
        <dbReference type="ARBA" id="ARBA00022989"/>
    </source>
</evidence>
<evidence type="ECO:0000256" key="4">
    <source>
        <dbReference type="ARBA" id="ARBA00022692"/>
    </source>
</evidence>
<dbReference type="InterPro" id="IPR017452">
    <property type="entry name" value="GPCR_Rhodpsn_7TM"/>
</dbReference>
<dbReference type="EMBL" id="KV926839">
    <property type="protein sequence ID" value="PIO36219.1"/>
    <property type="molecule type" value="Genomic_DNA"/>
</dbReference>
<evidence type="ECO:0000259" key="13">
    <source>
        <dbReference type="PROSITE" id="PS50262"/>
    </source>
</evidence>
<sequence>MCELLAFLKLFCDSISSKELQIFCISFISLLLPFVLILVSYICILSSVLKIQSVARSKAFSTCSSHLAAVELYFGTVMLMYFGPSSQYSLDQEKCSPICYVILSPMLNPLIYSLNNREIKTLGMEHKNETFMFQEIILLGFSKDPKINTGLFVLFFMIYIVTVIGNGLMLCIVLLHSQLHIPMYFFLCILSILDLCYSTTVLPKLLGDLFSSHGTIFIGSCIAQIYIILLVEGCECLLLATMAYDRYVAICQPLHYPIVMRWSMCFKLTILIFVTSFILCTLPSLFSPITICYNQINHFMCELLAFLKLSCDSISSSELQIFCISFISLLLPFVLILVSYICILSSVLKIQSAGRSKAFSTCSSHLSVVGLYFGTVMLMYFGPSSQYSTDQEKYSSICYVIVSPMLNPLIYSLNNREIKTLCRTMFKQN</sequence>
<comment type="subcellular location">
    <subcellularLocation>
        <location evidence="1">Cell membrane</location>
        <topology evidence="1">Multi-pass membrane protein</topology>
    </subcellularLocation>
</comment>
<evidence type="ECO:0000313" key="14">
    <source>
        <dbReference type="EMBL" id="PIO36219.1"/>
    </source>
</evidence>
<dbReference type="Proteomes" id="UP000228934">
    <property type="component" value="Unassembled WGS sequence"/>
</dbReference>
<dbReference type="Pfam" id="PF13853">
    <property type="entry name" value="7tm_4"/>
    <property type="match status" value="2"/>
</dbReference>
<accession>A0A2G9S7Q5</accession>
<evidence type="ECO:0000256" key="10">
    <source>
        <dbReference type="ARBA" id="ARBA00023224"/>
    </source>
</evidence>
<feature type="transmembrane region" description="Helical" evidence="12">
    <location>
        <begin position="20"/>
        <end position="44"/>
    </location>
</feature>
<dbReference type="OrthoDB" id="5950740at2759"/>
<proteinExistence type="inferred from homology"/>
<feature type="transmembrane region" description="Helical" evidence="12">
    <location>
        <begin position="65"/>
        <end position="83"/>
    </location>
</feature>
<dbReference type="GO" id="GO:0004930">
    <property type="term" value="F:G protein-coupled receptor activity"/>
    <property type="evidence" value="ECO:0007669"/>
    <property type="project" value="UniProtKB-KW"/>
</dbReference>
<feature type="transmembrane region" description="Helical" evidence="12">
    <location>
        <begin position="364"/>
        <end position="382"/>
    </location>
</feature>
<feature type="domain" description="G-protein coupled receptors family 1 profile" evidence="13">
    <location>
        <begin position="165"/>
        <end position="411"/>
    </location>
</feature>
<dbReference type="InterPro" id="IPR000725">
    <property type="entry name" value="Olfact_rcpt"/>
</dbReference>
<evidence type="ECO:0000256" key="2">
    <source>
        <dbReference type="ARBA" id="ARBA00022475"/>
    </source>
</evidence>
<organism evidence="14 15">
    <name type="scientific">Aquarana catesbeiana</name>
    <name type="common">American bullfrog</name>
    <name type="synonym">Rana catesbeiana</name>
    <dbReference type="NCBI Taxonomy" id="8400"/>
    <lineage>
        <taxon>Eukaryota</taxon>
        <taxon>Metazoa</taxon>
        <taxon>Chordata</taxon>
        <taxon>Craniata</taxon>
        <taxon>Vertebrata</taxon>
        <taxon>Euteleostomi</taxon>
        <taxon>Amphibia</taxon>
        <taxon>Batrachia</taxon>
        <taxon>Anura</taxon>
        <taxon>Neobatrachia</taxon>
        <taxon>Ranoidea</taxon>
        <taxon>Ranidae</taxon>
        <taxon>Aquarana</taxon>
    </lineage>
</organism>
<keyword evidence="8 12" id="KW-0472">Membrane</keyword>
<feature type="transmembrane region" description="Helical" evidence="12">
    <location>
        <begin position="182"/>
        <end position="202"/>
    </location>
</feature>
<dbReference type="AlphaFoldDB" id="A0A2G9S7Q5"/>
<feature type="transmembrane region" description="Helical" evidence="12">
    <location>
        <begin position="319"/>
        <end position="343"/>
    </location>
</feature>
<dbReference type="PRINTS" id="PR00237">
    <property type="entry name" value="GPCRRHODOPSN"/>
</dbReference>
<evidence type="ECO:0000256" key="1">
    <source>
        <dbReference type="ARBA" id="ARBA00004651"/>
    </source>
</evidence>
<keyword evidence="3" id="KW-0716">Sensory transduction</keyword>
<evidence type="ECO:0000256" key="12">
    <source>
        <dbReference type="SAM" id="Phobius"/>
    </source>
</evidence>
<dbReference type="FunFam" id="1.20.1070.10:FF:000015">
    <property type="entry name" value="Olfactory receptor"/>
    <property type="match status" value="1"/>
</dbReference>
<dbReference type="SUPFAM" id="SSF81321">
    <property type="entry name" value="Family A G protein-coupled receptor-like"/>
    <property type="match status" value="2"/>
</dbReference>